<sequence>MIALIDYGLGNIQAFINLYQRLHIPVMVARTPEQILDADKLILPGVGHFDHAMQLFNNSGLRDVTERQVLDNSTPVLGICVGMQMLARRSDEGIEAGLGWIDAEVRALKNLMPANSVLPLPHMGWNDIIPDVESSLFRGFDKSDSRFYFLHSFYFDCDDEQSSLATVDYGQPFCCAANHQRIYGVQFHPEKSHYFGERLLRNFAEHC</sequence>
<dbReference type="RefSeq" id="WP_112139248.1">
    <property type="nucleotide sequence ID" value="NZ_CP016181.1"/>
</dbReference>
<comment type="catalytic activity">
    <reaction evidence="8 10">
        <text>5-[(5-phospho-1-deoxy-D-ribulos-1-ylimino)methylamino]-1-(5-phospho-beta-D-ribosyl)imidazole-4-carboxamide + L-glutamine = D-erythro-1-(imidazol-4-yl)glycerol 3-phosphate + 5-amino-1-(5-phospho-beta-D-ribosyl)imidazole-4-carboxamide + L-glutamate + H(+)</text>
        <dbReference type="Rhea" id="RHEA:24793"/>
        <dbReference type="ChEBI" id="CHEBI:15378"/>
        <dbReference type="ChEBI" id="CHEBI:29985"/>
        <dbReference type="ChEBI" id="CHEBI:58278"/>
        <dbReference type="ChEBI" id="CHEBI:58359"/>
        <dbReference type="ChEBI" id="CHEBI:58475"/>
        <dbReference type="ChEBI" id="CHEBI:58525"/>
        <dbReference type="EC" id="4.3.2.10"/>
    </reaction>
</comment>
<comment type="pathway">
    <text evidence="1 10">Amino-acid biosynthesis; L-histidine biosynthesis; L-histidine from 5-phospho-alpha-D-ribose 1-diphosphate: step 5/9.</text>
</comment>
<dbReference type="PANTHER" id="PTHR42701">
    <property type="entry name" value="IMIDAZOLE GLYCEROL PHOSPHATE SYNTHASE SUBUNIT HISH"/>
    <property type="match status" value="1"/>
</dbReference>
<evidence type="ECO:0000256" key="1">
    <source>
        <dbReference type="ARBA" id="ARBA00005091"/>
    </source>
</evidence>
<dbReference type="UniPathway" id="UPA00031">
    <property type="reaction ID" value="UER00010"/>
</dbReference>
<evidence type="ECO:0000256" key="6">
    <source>
        <dbReference type="ARBA" id="ARBA00023102"/>
    </source>
</evidence>
<dbReference type="GO" id="GO:0005737">
    <property type="term" value="C:cytoplasm"/>
    <property type="evidence" value="ECO:0007669"/>
    <property type="project" value="UniProtKB-SubCell"/>
</dbReference>
<proteinExistence type="inferred from homology"/>
<keyword evidence="10" id="KW-0963">Cytoplasm</keyword>
<dbReference type="GO" id="GO:0000105">
    <property type="term" value="P:L-histidine biosynthetic process"/>
    <property type="evidence" value="ECO:0007669"/>
    <property type="project" value="UniProtKB-UniRule"/>
</dbReference>
<feature type="active site" evidence="10 11">
    <location>
        <position position="188"/>
    </location>
</feature>
<dbReference type="Proteomes" id="UP000249898">
    <property type="component" value="Chromosome"/>
</dbReference>
<dbReference type="EMBL" id="CP016181">
    <property type="protein sequence ID" value="AWY02112.1"/>
    <property type="molecule type" value="Genomic_DNA"/>
</dbReference>
<dbReference type="EC" id="4.3.2.10" evidence="10"/>
<dbReference type="HAMAP" id="MF_00278">
    <property type="entry name" value="HisH"/>
    <property type="match status" value="1"/>
</dbReference>
<keyword evidence="6 10" id="KW-0368">Histidine biosynthesis</keyword>
<feature type="active site" evidence="10 11">
    <location>
        <position position="190"/>
    </location>
</feature>
<gene>
    <name evidence="10" type="primary">hisH</name>
    <name evidence="13" type="ORF">A8139_14515</name>
    <name evidence="14" type="ORF">A8139_20860</name>
</gene>
<evidence type="ECO:0000256" key="3">
    <source>
        <dbReference type="ARBA" id="ARBA00022605"/>
    </source>
</evidence>
<organism evidence="13 15">
    <name type="scientific">Marinomonas primoryensis</name>
    <dbReference type="NCBI Taxonomy" id="178399"/>
    <lineage>
        <taxon>Bacteria</taxon>
        <taxon>Pseudomonadati</taxon>
        <taxon>Pseudomonadota</taxon>
        <taxon>Gammaproteobacteria</taxon>
        <taxon>Oceanospirillales</taxon>
        <taxon>Oceanospirillaceae</taxon>
        <taxon>Marinomonas</taxon>
    </lineage>
</organism>
<evidence type="ECO:0000256" key="9">
    <source>
        <dbReference type="ARBA" id="ARBA00049534"/>
    </source>
</evidence>
<reference evidence="13 15" key="1">
    <citation type="submission" date="2016-06" db="EMBL/GenBank/DDBJ databases">
        <title>The sequenced genome of the ice-adhering bacterium Marinomonas primoryensis, from Antarctica.</title>
        <authorList>
            <person name="Graham L."/>
            <person name="Vance T.D.R."/>
            <person name="Davies P.L."/>
        </authorList>
    </citation>
    <scope>NUCLEOTIDE SEQUENCE [LARGE SCALE GENOMIC DNA]</scope>
    <source>
        <strain evidence="13 15">AceL</strain>
    </source>
</reference>
<comment type="catalytic activity">
    <reaction evidence="9 10">
        <text>L-glutamine + H2O = L-glutamate + NH4(+)</text>
        <dbReference type="Rhea" id="RHEA:15889"/>
        <dbReference type="ChEBI" id="CHEBI:15377"/>
        <dbReference type="ChEBI" id="CHEBI:28938"/>
        <dbReference type="ChEBI" id="CHEBI:29985"/>
        <dbReference type="ChEBI" id="CHEBI:58359"/>
        <dbReference type="EC" id="3.5.1.2"/>
    </reaction>
</comment>
<evidence type="ECO:0000313" key="14">
    <source>
        <dbReference type="EMBL" id="AWY02112.1"/>
    </source>
</evidence>
<dbReference type="InterPro" id="IPR010139">
    <property type="entry name" value="Imidazole-glycPsynth_HisH"/>
</dbReference>
<keyword evidence="3 10" id="KW-0028">Amino-acid biosynthesis</keyword>
<comment type="subunit">
    <text evidence="2 10">Heterodimer of HisH and HisF.</text>
</comment>
<dbReference type="GO" id="GO:0000107">
    <property type="term" value="F:imidazoleglycerol-phosphate synthase activity"/>
    <property type="evidence" value="ECO:0007669"/>
    <property type="project" value="UniProtKB-UniRule"/>
</dbReference>
<dbReference type="CDD" id="cd01748">
    <property type="entry name" value="GATase1_IGP_Synthase"/>
    <property type="match status" value="1"/>
</dbReference>
<dbReference type="PANTHER" id="PTHR42701:SF1">
    <property type="entry name" value="IMIDAZOLE GLYCEROL PHOSPHATE SYNTHASE SUBUNIT HISH"/>
    <property type="match status" value="1"/>
</dbReference>
<feature type="active site" description="Nucleophile" evidence="10 11">
    <location>
        <position position="80"/>
    </location>
</feature>
<comment type="subcellular location">
    <subcellularLocation>
        <location evidence="10">Cytoplasm</location>
    </subcellularLocation>
</comment>
<evidence type="ECO:0000256" key="11">
    <source>
        <dbReference type="PIRSR" id="PIRSR000495-1"/>
    </source>
</evidence>
<dbReference type="GO" id="GO:0016829">
    <property type="term" value="F:lyase activity"/>
    <property type="evidence" value="ECO:0007669"/>
    <property type="project" value="UniProtKB-KW"/>
</dbReference>
<dbReference type="SUPFAM" id="SSF52317">
    <property type="entry name" value="Class I glutamine amidotransferase-like"/>
    <property type="match status" value="1"/>
</dbReference>
<evidence type="ECO:0000256" key="2">
    <source>
        <dbReference type="ARBA" id="ARBA00011152"/>
    </source>
</evidence>
<dbReference type="OrthoDB" id="9807137at2"/>
<evidence type="ECO:0000313" key="15">
    <source>
        <dbReference type="Proteomes" id="UP000249898"/>
    </source>
</evidence>
<evidence type="ECO:0000313" key="13">
    <source>
        <dbReference type="EMBL" id="AWY01057.1"/>
    </source>
</evidence>
<dbReference type="InterPro" id="IPR017926">
    <property type="entry name" value="GATASE"/>
</dbReference>
<dbReference type="Pfam" id="PF00117">
    <property type="entry name" value="GATase"/>
    <property type="match status" value="1"/>
</dbReference>
<feature type="domain" description="Glutamine amidotransferase" evidence="12">
    <location>
        <begin position="4"/>
        <end position="205"/>
    </location>
</feature>
<dbReference type="PROSITE" id="PS51273">
    <property type="entry name" value="GATASE_TYPE_1"/>
    <property type="match status" value="1"/>
</dbReference>
<keyword evidence="4 10" id="KW-0378">Hydrolase</keyword>
<evidence type="ECO:0000256" key="10">
    <source>
        <dbReference type="HAMAP-Rule" id="MF_00278"/>
    </source>
</evidence>
<evidence type="ECO:0000256" key="7">
    <source>
        <dbReference type="ARBA" id="ARBA00023239"/>
    </source>
</evidence>
<dbReference type="InterPro" id="IPR029062">
    <property type="entry name" value="Class_I_gatase-like"/>
</dbReference>
<dbReference type="Gene3D" id="3.40.50.880">
    <property type="match status" value="1"/>
</dbReference>
<dbReference type="GO" id="GO:0004359">
    <property type="term" value="F:glutaminase activity"/>
    <property type="evidence" value="ECO:0007669"/>
    <property type="project" value="UniProtKB-EC"/>
</dbReference>
<dbReference type="AlphaFoldDB" id="A0A2Z4PUE3"/>
<dbReference type="NCBIfam" id="TIGR01855">
    <property type="entry name" value="IMP_synth_hisH"/>
    <property type="match status" value="1"/>
</dbReference>
<evidence type="ECO:0000256" key="5">
    <source>
        <dbReference type="ARBA" id="ARBA00022962"/>
    </source>
</evidence>
<name>A0A2Z4PUE3_9GAMM</name>
<dbReference type="PIRSF" id="PIRSF000495">
    <property type="entry name" value="Amidotransf_hisH"/>
    <property type="match status" value="1"/>
</dbReference>
<dbReference type="EMBL" id="CP016181">
    <property type="protein sequence ID" value="AWY01057.1"/>
    <property type="molecule type" value="Genomic_DNA"/>
</dbReference>
<evidence type="ECO:0000256" key="4">
    <source>
        <dbReference type="ARBA" id="ARBA00022801"/>
    </source>
</evidence>
<evidence type="ECO:0000259" key="12">
    <source>
        <dbReference type="Pfam" id="PF00117"/>
    </source>
</evidence>
<evidence type="ECO:0000256" key="8">
    <source>
        <dbReference type="ARBA" id="ARBA00047838"/>
    </source>
</evidence>
<keyword evidence="7 10" id="KW-0456">Lyase</keyword>
<keyword evidence="13" id="KW-0808">Transferase</keyword>
<keyword evidence="5 10" id="KW-0315">Glutamine amidotransferase</keyword>
<comment type="function">
    <text evidence="10">IGPS catalyzes the conversion of PRFAR and glutamine to IGP, AICAR and glutamate. The HisH subunit catalyzes the hydrolysis of glutamine to glutamate and ammonia as part of the synthesis of IGP and AICAR. The resulting ammonia molecule is channeled to the active site of HisF.</text>
</comment>
<protein>
    <recommendedName>
        <fullName evidence="10">Imidazole glycerol phosphate synthase subunit HisH</fullName>
        <ecNumber evidence="10">4.3.2.10</ecNumber>
    </recommendedName>
    <alternativeName>
        <fullName evidence="10">IGP synthase glutaminase subunit</fullName>
        <ecNumber evidence="10">3.5.1.2</ecNumber>
    </alternativeName>
    <alternativeName>
        <fullName evidence="10">IGP synthase subunit HisH</fullName>
    </alternativeName>
    <alternativeName>
        <fullName evidence="10">ImGP synthase subunit HisH</fullName>
        <shortName evidence="10">IGPS subunit HisH</shortName>
    </alternativeName>
</protein>
<accession>A0A2Z4PUE3</accession>
<dbReference type="EC" id="3.5.1.2" evidence="10"/>